<dbReference type="InterPro" id="IPR003736">
    <property type="entry name" value="PAAI_dom"/>
</dbReference>
<dbReference type="SUPFAM" id="SSF54637">
    <property type="entry name" value="Thioesterase/thiol ester dehydrase-isomerase"/>
    <property type="match status" value="1"/>
</dbReference>
<proteinExistence type="inferred from homology"/>
<dbReference type="Pfam" id="PF03061">
    <property type="entry name" value="4HBT"/>
    <property type="match status" value="1"/>
</dbReference>
<organism evidence="4 5">
    <name type="scientific">Cellulomonas alba</name>
    <dbReference type="NCBI Taxonomy" id="3053467"/>
    <lineage>
        <taxon>Bacteria</taxon>
        <taxon>Bacillati</taxon>
        <taxon>Actinomycetota</taxon>
        <taxon>Actinomycetes</taxon>
        <taxon>Micrococcales</taxon>
        <taxon>Cellulomonadaceae</taxon>
        <taxon>Cellulomonas</taxon>
    </lineage>
</organism>
<comment type="caution">
    <text evidence="4">The sequence shown here is derived from an EMBL/GenBank/DDBJ whole genome shotgun (WGS) entry which is preliminary data.</text>
</comment>
<accession>A0ABT7SJI1</accession>
<dbReference type="EMBL" id="JAUCGQ010000003">
    <property type="protein sequence ID" value="MDM7856345.1"/>
    <property type="molecule type" value="Genomic_DNA"/>
</dbReference>
<comment type="similarity">
    <text evidence="1">Belongs to the thioesterase PaaI family.</text>
</comment>
<dbReference type="PANTHER" id="PTHR43240">
    <property type="entry name" value="1,4-DIHYDROXY-2-NAPHTHOYL-COA THIOESTERASE 1"/>
    <property type="match status" value="1"/>
</dbReference>
<dbReference type="RefSeq" id="WP_289456506.1">
    <property type="nucleotide sequence ID" value="NZ_JAUCGQ010000003.1"/>
</dbReference>
<dbReference type="Gene3D" id="3.10.129.10">
    <property type="entry name" value="Hotdog Thioesterase"/>
    <property type="match status" value="1"/>
</dbReference>
<sequence length="135" mass="13855">MSDTTPAASAPSIEGTLLERMGIELVEVSARRAVATMPVEGNTQPYGLLHGGASAVLAETLGSYAATVHAGPGRAAVGIELNATHHRSTRSGVVTGTAEAVHLGSSLASYQVVVEDADGRRLCTARLTCMLIDAR</sequence>
<name>A0ABT7SJI1_9CELL</name>
<dbReference type="InterPro" id="IPR006683">
    <property type="entry name" value="Thioestr_dom"/>
</dbReference>
<keyword evidence="2" id="KW-0378">Hydrolase</keyword>
<dbReference type="Proteomes" id="UP001529338">
    <property type="component" value="Unassembled WGS sequence"/>
</dbReference>
<protein>
    <submittedName>
        <fullName evidence="4">Hotdog fold thioesterase</fullName>
    </submittedName>
</protein>
<keyword evidence="5" id="KW-1185">Reference proteome</keyword>
<evidence type="ECO:0000259" key="3">
    <source>
        <dbReference type="Pfam" id="PF03061"/>
    </source>
</evidence>
<dbReference type="NCBIfam" id="TIGR00369">
    <property type="entry name" value="unchar_dom_1"/>
    <property type="match status" value="1"/>
</dbReference>
<reference evidence="4 5" key="1">
    <citation type="submission" date="2023-06" db="EMBL/GenBank/DDBJ databases">
        <title>Cellulomonas sp. MW4 Whole genome sequence.</title>
        <authorList>
            <person name="Park S."/>
        </authorList>
    </citation>
    <scope>NUCLEOTIDE SEQUENCE [LARGE SCALE GENOMIC DNA]</scope>
    <source>
        <strain evidence="4 5">MW4</strain>
    </source>
</reference>
<dbReference type="InterPro" id="IPR029069">
    <property type="entry name" value="HotDog_dom_sf"/>
</dbReference>
<dbReference type="PANTHER" id="PTHR43240:SF5">
    <property type="entry name" value="1,4-DIHYDROXY-2-NAPHTHOYL-COA THIOESTERASE 1"/>
    <property type="match status" value="1"/>
</dbReference>
<evidence type="ECO:0000313" key="5">
    <source>
        <dbReference type="Proteomes" id="UP001529338"/>
    </source>
</evidence>
<feature type="domain" description="Thioesterase" evidence="3">
    <location>
        <begin position="46"/>
        <end position="123"/>
    </location>
</feature>
<gene>
    <name evidence="4" type="ORF">QRT04_15510</name>
</gene>
<dbReference type="CDD" id="cd03443">
    <property type="entry name" value="PaaI_thioesterase"/>
    <property type="match status" value="1"/>
</dbReference>
<evidence type="ECO:0000313" key="4">
    <source>
        <dbReference type="EMBL" id="MDM7856345.1"/>
    </source>
</evidence>
<evidence type="ECO:0000256" key="2">
    <source>
        <dbReference type="ARBA" id="ARBA00022801"/>
    </source>
</evidence>
<evidence type="ECO:0000256" key="1">
    <source>
        <dbReference type="ARBA" id="ARBA00008324"/>
    </source>
</evidence>